<dbReference type="RefSeq" id="WP_106664984.1">
    <property type="nucleotide sequence ID" value="NZ_PGGM01000006.1"/>
</dbReference>
<gene>
    <name evidence="1" type="ORF">CU103_15815</name>
</gene>
<protein>
    <submittedName>
        <fullName evidence="1">Uncharacterized protein</fullName>
    </submittedName>
</protein>
<dbReference type="AlphaFoldDB" id="A0A2P7BB66"/>
<dbReference type="OrthoDB" id="8111697at2"/>
<dbReference type="Proteomes" id="UP000241764">
    <property type="component" value="Unassembled WGS sequence"/>
</dbReference>
<comment type="caution">
    <text evidence="1">The sequence shown here is derived from an EMBL/GenBank/DDBJ whole genome shotgun (WGS) entry which is preliminary data.</text>
</comment>
<organism evidence="1 2">
    <name type="scientific">Phyllobacterium sophorae</name>
    <dbReference type="NCBI Taxonomy" id="1520277"/>
    <lineage>
        <taxon>Bacteria</taxon>
        <taxon>Pseudomonadati</taxon>
        <taxon>Pseudomonadota</taxon>
        <taxon>Alphaproteobacteria</taxon>
        <taxon>Hyphomicrobiales</taxon>
        <taxon>Phyllobacteriaceae</taxon>
        <taxon>Phyllobacterium</taxon>
    </lineage>
</organism>
<name>A0A2P7BB66_9HYPH</name>
<evidence type="ECO:0000313" key="2">
    <source>
        <dbReference type="Proteomes" id="UP000241764"/>
    </source>
</evidence>
<reference evidence="2" key="1">
    <citation type="submission" date="2017-11" db="EMBL/GenBank/DDBJ databases">
        <authorList>
            <person name="Kuznetsova I."/>
            <person name="Sazanova A."/>
            <person name="Chirak E."/>
            <person name="Safronova V."/>
            <person name="Willems A."/>
        </authorList>
    </citation>
    <scope>NUCLEOTIDE SEQUENCE [LARGE SCALE GENOMIC DNA]</scope>
    <source>
        <strain evidence="2">CCBAU 03422</strain>
    </source>
</reference>
<dbReference type="EMBL" id="PGGM01000006">
    <property type="protein sequence ID" value="PSH63705.1"/>
    <property type="molecule type" value="Genomic_DNA"/>
</dbReference>
<evidence type="ECO:0000313" key="1">
    <source>
        <dbReference type="EMBL" id="PSH63705.1"/>
    </source>
</evidence>
<sequence>MDRLVSTVDILFKVALALIAAYTSYQFGAFRQQNDDAKLVVDLAFAQEPRTAMAGVVLAGTYMKSGRIPPDLYTSIVASANSNGDPQLRDTANNGATEIASSNRVVAKKLTQVLATLPVRVYFQISREADRARAKQTEDLLQNHGPTFNSQSVVVPGIQFVKQARTRTEVRCFKTAECNDFGSKLVTFLAGVGISSALVDLSDRYGNSESIRPYHFEIWFGPLS</sequence>
<proteinExistence type="predicted"/>
<accession>A0A2P7BB66</accession>
<keyword evidence="2" id="KW-1185">Reference proteome</keyword>